<keyword evidence="2" id="KW-1185">Reference proteome</keyword>
<evidence type="ECO:0000313" key="1">
    <source>
        <dbReference type="EMBL" id="KAK8579706.1"/>
    </source>
</evidence>
<proteinExistence type="predicted"/>
<evidence type="ECO:0000313" key="2">
    <source>
        <dbReference type="Proteomes" id="UP001472677"/>
    </source>
</evidence>
<protein>
    <submittedName>
        <fullName evidence="1">Uncharacterized protein</fullName>
    </submittedName>
</protein>
<reference evidence="1 2" key="1">
    <citation type="journal article" date="2024" name="G3 (Bethesda)">
        <title>Genome assembly of Hibiscus sabdariffa L. provides insights into metabolisms of medicinal natural products.</title>
        <authorList>
            <person name="Kim T."/>
        </authorList>
    </citation>
    <scope>NUCLEOTIDE SEQUENCE [LARGE SCALE GENOMIC DNA]</scope>
    <source>
        <strain evidence="1">TK-2024</strain>
        <tissue evidence="1">Old leaves</tissue>
    </source>
</reference>
<accession>A0ABR2FFU2</accession>
<organism evidence="1 2">
    <name type="scientific">Hibiscus sabdariffa</name>
    <name type="common">roselle</name>
    <dbReference type="NCBI Taxonomy" id="183260"/>
    <lineage>
        <taxon>Eukaryota</taxon>
        <taxon>Viridiplantae</taxon>
        <taxon>Streptophyta</taxon>
        <taxon>Embryophyta</taxon>
        <taxon>Tracheophyta</taxon>
        <taxon>Spermatophyta</taxon>
        <taxon>Magnoliopsida</taxon>
        <taxon>eudicotyledons</taxon>
        <taxon>Gunneridae</taxon>
        <taxon>Pentapetalae</taxon>
        <taxon>rosids</taxon>
        <taxon>malvids</taxon>
        <taxon>Malvales</taxon>
        <taxon>Malvaceae</taxon>
        <taxon>Malvoideae</taxon>
        <taxon>Hibiscus</taxon>
    </lineage>
</organism>
<name>A0ABR2FFU2_9ROSI</name>
<sequence>MPGTNLMMGESGVRQNGLWKVDAAKVVKGRSYRDVLLNKVAGCECMSPKEVSKGPTSHVNGGISEALPSAKNGGENVDRGVISMVVDEKEKRWWSSVIRLVGICFVSHWQPLGEDERCWIDNVKLNGRSECSPVIMHGDLGWACMEKGKTDVPNEVDIETSLMQLHNMCSLAGDLSPRVELGDVILVSEGNYQPSGPKILPNNVKNLGSMSGKALEIKSWVGWEDDKLVESMLRRLRNPICPWGIVSQLNRFSTL</sequence>
<comment type="caution">
    <text evidence="1">The sequence shown here is derived from an EMBL/GenBank/DDBJ whole genome shotgun (WGS) entry which is preliminary data.</text>
</comment>
<dbReference type="Proteomes" id="UP001472677">
    <property type="component" value="Unassembled WGS sequence"/>
</dbReference>
<gene>
    <name evidence="1" type="ORF">V6N12_070016</name>
</gene>
<dbReference type="EMBL" id="JBBPBM010000006">
    <property type="protein sequence ID" value="KAK8579706.1"/>
    <property type="molecule type" value="Genomic_DNA"/>
</dbReference>